<name>A0A5M9J7V8_MONFR</name>
<reference evidence="1 2" key="1">
    <citation type="submission" date="2019-06" db="EMBL/GenBank/DDBJ databases">
        <title>Genome Sequence of the Brown Rot Fungal Pathogen Monilinia fructicola.</title>
        <authorList>
            <person name="De Miccolis Angelini R.M."/>
            <person name="Landi L."/>
            <person name="Abate D."/>
            <person name="Pollastro S."/>
            <person name="Romanazzi G."/>
            <person name="Faretra F."/>
        </authorList>
    </citation>
    <scope>NUCLEOTIDE SEQUENCE [LARGE SCALE GENOMIC DNA]</scope>
    <source>
        <strain evidence="1 2">Mfrc123</strain>
    </source>
</reference>
<evidence type="ECO:0000313" key="1">
    <source>
        <dbReference type="EMBL" id="KAA8565584.1"/>
    </source>
</evidence>
<gene>
    <name evidence="1" type="ORF">EYC84_009436</name>
</gene>
<dbReference type="EMBL" id="VICG01000013">
    <property type="protein sequence ID" value="KAA8565584.1"/>
    <property type="molecule type" value="Genomic_DNA"/>
</dbReference>
<dbReference type="Proteomes" id="UP000322873">
    <property type="component" value="Unassembled WGS sequence"/>
</dbReference>
<sequence>MSVLGRLQLSVLSYKLYKLILPACLPTSLALVEQKVKMSSPRRRIETDVMKLMSDYEVTLVNDNMCVVFQ</sequence>
<proteinExistence type="predicted"/>
<protein>
    <submittedName>
        <fullName evidence="1">Uncharacterized protein</fullName>
    </submittedName>
</protein>
<keyword evidence="2" id="KW-1185">Reference proteome</keyword>
<comment type="caution">
    <text evidence="1">The sequence shown here is derived from an EMBL/GenBank/DDBJ whole genome shotgun (WGS) entry which is preliminary data.</text>
</comment>
<evidence type="ECO:0000313" key="2">
    <source>
        <dbReference type="Proteomes" id="UP000322873"/>
    </source>
</evidence>
<organism evidence="1 2">
    <name type="scientific">Monilinia fructicola</name>
    <name type="common">Brown rot fungus</name>
    <name type="synonym">Ciboria fructicola</name>
    <dbReference type="NCBI Taxonomy" id="38448"/>
    <lineage>
        <taxon>Eukaryota</taxon>
        <taxon>Fungi</taxon>
        <taxon>Dikarya</taxon>
        <taxon>Ascomycota</taxon>
        <taxon>Pezizomycotina</taxon>
        <taxon>Leotiomycetes</taxon>
        <taxon>Helotiales</taxon>
        <taxon>Sclerotiniaceae</taxon>
        <taxon>Monilinia</taxon>
    </lineage>
</organism>
<accession>A0A5M9J7V8</accession>
<dbReference type="AlphaFoldDB" id="A0A5M9J7V8"/>